<proteinExistence type="predicted"/>
<dbReference type="InterPro" id="IPR016166">
    <property type="entry name" value="FAD-bd_PCMH"/>
</dbReference>
<dbReference type="Gene3D" id="3.30.465.10">
    <property type="match status" value="1"/>
</dbReference>
<dbReference type="InterPro" id="IPR016167">
    <property type="entry name" value="FAD-bd_PCMH_sub1"/>
</dbReference>
<dbReference type="STRING" id="1835702.A0A1F5L2W0"/>
<dbReference type="PANTHER" id="PTHR43762">
    <property type="entry name" value="L-GULONOLACTONE OXIDASE"/>
    <property type="match status" value="1"/>
</dbReference>
<dbReference type="PROSITE" id="PS51387">
    <property type="entry name" value="FAD_PCMH"/>
    <property type="match status" value="1"/>
</dbReference>
<feature type="domain" description="FAD-binding PCMH-type" evidence="1">
    <location>
        <begin position="185"/>
        <end position="382"/>
    </location>
</feature>
<dbReference type="GO" id="GO:0071949">
    <property type="term" value="F:FAD binding"/>
    <property type="evidence" value="ECO:0007669"/>
    <property type="project" value="InterPro"/>
</dbReference>
<dbReference type="RefSeq" id="XP_022482845.1">
    <property type="nucleotide sequence ID" value="XM_022637300.1"/>
</dbReference>
<dbReference type="InterPro" id="IPR036318">
    <property type="entry name" value="FAD-bd_PCMH-like_sf"/>
</dbReference>
<evidence type="ECO:0000259" key="1">
    <source>
        <dbReference type="PROSITE" id="PS51387"/>
    </source>
</evidence>
<dbReference type="EMBL" id="LXJU01000046">
    <property type="protein sequence ID" value="OGE47386.1"/>
    <property type="molecule type" value="Genomic_DNA"/>
</dbReference>
<dbReference type="Gene3D" id="3.30.70.2520">
    <property type="match status" value="1"/>
</dbReference>
<accession>A0A1F5L2W0</accession>
<evidence type="ECO:0000313" key="3">
    <source>
        <dbReference type="Proteomes" id="UP000177622"/>
    </source>
</evidence>
<dbReference type="PANTHER" id="PTHR43762:SF1">
    <property type="entry name" value="D-ARABINONO-1,4-LACTONE OXIDASE"/>
    <property type="match status" value="1"/>
</dbReference>
<dbReference type="OrthoDB" id="610608at2759"/>
<dbReference type="InterPro" id="IPR016169">
    <property type="entry name" value="FAD-bd_PCMH_sub2"/>
</dbReference>
<evidence type="ECO:0000313" key="2">
    <source>
        <dbReference type="EMBL" id="OGE47386.1"/>
    </source>
</evidence>
<dbReference type="InterPro" id="IPR006094">
    <property type="entry name" value="Oxid_FAD_bind_N"/>
</dbReference>
<reference evidence="2 3" key="1">
    <citation type="journal article" date="2016" name="Sci. Rep.">
        <title>Penicillium arizonense, a new, genome sequenced fungal species, reveals a high chemical diversity in secreted metabolites.</title>
        <authorList>
            <person name="Grijseels S."/>
            <person name="Nielsen J.C."/>
            <person name="Randelovic M."/>
            <person name="Nielsen J."/>
            <person name="Nielsen K.F."/>
            <person name="Workman M."/>
            <person name="Frisvad J.C."/>
        </authorList>
    </citation>
    <scope>NUCLEOTIDE SEQUENCE [LARGE SCALE GENOMIC DNA]</scope>
    <source>
        <strain evidence="2 3">CBS 141311</strain>
    </source>
</reference>
<dbReference type="Pfam" id="PF01565">
    <property type="entry name" value="FAD_binding_4"/>
    <property type="match status" value="1"/>
</dbReference>
<dbReference type="Proteomes" id="UP000177622">
    <property type="component" value="Unassembled WGS sequence"/>
</dbReference>
<dbReference type="Gene3D" id="3.30.43.10">
    <property type="entry name" value="Uridine Diphospho-n-acetylenolpyruvylglucosamine Reductase, domain 2"/>
    <property type="match status" value="1"/>
</dbReference>
<name>A0A1F5L2W0_PENAI</name>
<sequence>MSPLPSNGPRPSELERNRILNDIIENIEDRFARNYSEVDYGTLKKEVLIPVIENDFNPEIQLRGFLRAFRNTLGFKNSFKNIRDPTLKKQITAFIEGKSSDDAVCNHEFEVSGHPDRVKFHFSVLSVLRNLFVCALQLKEAIKDIFPRKHRYVQDLPGFWEDQKQTKAMKVVVTDVEFENWGQTVKNTPRCTFVPTTVYGVQQIVRYAKQRDLRVRCGGYRHSWSNIFSQDNEIFISLLDLHQATTIPDIISVLPGQFNPYNGNQLRTIELKEQKNKSKRLCRVGVSVTNEDFRRWAIANDAWSLPVDVILVEVTIGGVNGPICHGAGYAHKTVSDYVRRVEYVDCNGDFRTVDDQVDIKASAGAFGLLGVVTHITFELDAMTYAVMKPVKVDIGLAIPPINKDDIPIALQSDWFHSNDASKKLADAKIEFDNRAANHYYSEWFWFTYQRKAWVNTWNTTSDATGVEEYPDEAQTFLQWIQGWLGGVITTVPLFNALPGYWQAQLLATNGMAALPPTNGEDSTPTIITALPNALHFRRGIQNMRVRDTEFQIPIPPRKDDPTKPDFSVVQQAWWDVIKLVYQQAESKDDPSSPMRLTLELRIMGGSDVIMAPQRGNRLGTASIEVLTIPDAVADDDWMDFIQKVTDIWMSYGDDLNVRPHWAKEWDGLQLKGQDARKYLKNVAYLSQIDEFRTALQRIGRPHGWGLDELRSRFSNELWDEIVFD</sequence>
<dbReference type="InterPro" id="IPR010031">
    <property type="entry name" value="FAD_lactone_oxidase-like"/>
</dbReference>
<comment type="caution">
    <text evidence="2">The sequence shown here is derived from an EMBL/GenBank/DDBJ whole genome shotgun (WGS) entry which is preliminary data.</text>
</comment>
<gene>
    <name evidence="2" type="ORF">PENARI_c046G10017</name>
</gene>
<dbReference type="AlphaFoldDB" id="A0A1F5L2W0"/>
<dbReference type="GO" id="GO:0005739">
    <property type="term" value="C:mitochondrion"/>
    <property type="evidence" value="ECO:0007669"/>
    <property type="project" value="TreeGrafter"/>
</dbReference>
<dbReference type="SUPFAM" id="SSF56176">
    <property type="entry name" value="FAD-binding/transporter-associated domain-like"/>
    <property type="match status" value="1"/>
</dbReference>
<protein>
    <recommendedName>
        <fullName evidence="1">FAD-binding PCMH-type domain-containing protein</fullName>
    </recommendedName>
</protein>
<dbReference type="GeneID" id="34582034"/>
<organism evidence="2 3">
    <name type="scientific">Penicillium arizonense</name>
    <dbReference type="NCBI Taxonomy" id="1835702"/>
    <lineage>
        <taxon>Eukaryota</taxon>
        <taxon>Fungi</taxon>
        <taxon>Dikarya</taxon>
        <taxon>Ascomycota</taxon>
        <taxon>Pezizomycotina</taxon>
        <taxon>Eurotiomycetes</taxon>
        <taxon>Eurotiomycetidae</taxon>
        <taxon>Eurotiales</taxon>
        <taxon>Aspergillaceae</taxon>
        <taxon>Penicillium</taxon>
    </lineage>
</organism>
<dbReference type="GO" id="GO:0003885">
    <property type="term" value="F:D-arabinono-1,4-lactone oxidase activity"/>
    <property type="evidence" value="ECO:0007669"/>
    <property type="project" value="TreeGrafter"/>
</dbReference>
<keyword evidence="3" id="KW-1185">Reference proteome</keyword>